<comment type="similarity">
    <text evidence="7">Belongs to the glycosyltransferase 87 family.</text>
</comment>
<feature type="transmembrane region" description="Helical" evidence="8">
    <location>
        <begin position="39"/>
        <end position="60"/>
    </location>
</feature>
<dbReference type="Proteomes" id="UP000460435">
    <property type="component" value="Unassembled WGS sequence"/>
</dbReference>
<dbReference type="InterPro" id="IPR016570">
    <property type="entry name" value="UCP010361"/>
</dbReference>
<dbReference type="PIRSF" id="PIRSF010361">
    <property type="entry name" value="UCP010361"/>
    <property type="match status" value="1"/>
</dbReference>
<dbReference type="GO" id="GO:0005886">
    <property type="term" value="C:plasma membrane"/>
    <property type="evidence" value="ECO:0007669"/>
    <property type="project" value="UniProtKB-SubCell"/>
</dbReference>
<evidence type="ECO:0000256" key="3">
    <source>
        <dbReference type="ARBA" id="ARBA00022679"/>
    </source>
</evidence>
<evidence type="ECO:0000256" key="8">
    <source>
        <dbReference type="SAM" id="Phobius"/>
    </source>
</evidence>
<organism evidence="9 10">
    <name type="scientific">Phytoactinopolyspora mesophila</name>
    <dbReference type="NCBI Taxonomy" id="2650750"/>
    <lineage>
        <taxon>Bacteria</taxon>
        <taxon>Bacillati</taxon>
        <taxon>Actinomycetota</taxon>
        <taxon>Actinomycetes</taxon>
        <taxon>Jiangellales</taxon>
        <taxon>Jiangellaceae</taxon>
        <taxon>Phytoactinopolyspora</taxon>
    </lineage>
</organism>
<dbReference type="EMBL" id="WLZY01000004">
    <property type="protein sequence ID" value="NDL57868.1"/>
    <property type="molecule type" value="Genomic_DNA"/>
</dbReference>
<evidence type="ECO:0000256" key="2">
    <source>
        <dbReference type="ARBA" id="ARBA00022475"/>
    </source>
</evidence>
<evidence type="ECO:0000256" key="7">
    <source>
        <dbReference type="ARBA" id="ARBA00024033"/>
    </source>
</evidence>
<evidence type="ECO:0000256" key="4">
    <source>
        <dbReference type="ARBA" id="ARBA00022692"/>
    </source>
</evidence>
<evidence type="ECO:0000256" key="6">
    <source>
        <dbReference type="ARBA" id="ARBA00023136"/>
    </source>
</evidence>
<keyword evidence="3" id="KW-0808">Transferase</keyword>
<evidence type="ECO:0000256" key="1">
    <source>
        <dbReference type="ARBA" id="ARBA00004651"/>
    </source>
</evidence>
<feature type="transmembrane region" description="Helical" evidence="8">
    <location>
        <begin position="254"/>
        <end position="276"/>
    </location>
</feature>
<feature type="transmembrane region" description="Helical" evidence="8">
    <location>
        <begin position="321"/>
        <end position="340"/>
    </location>
</feature>
<comment type="caution">
    <text evidence="9">The sequence shown here is derived from an EMBL/GenBank/DDBJ whole genome shotgun (WGS) entry which is preliminary data.</text>
</comment>
<reference evidence="9 10" key="1">
    <citation type="submission" date="2019-11" db="EMBL/GenBank/DDBJ databases">
        <authorList>
            <person name="Li X.-J."/>
            <person name="Feng X.-M."/>
        </authorList>
    </citation>
    <scope>NUCLEOTIDE SEQUENCE [LARGE SCALE GENOMIC DNA]</scope>
    <source>
        <strain evidence="9 10">XMNu-373</strain>
    </source>
</reference>
<feature type="transmembrane region" description="Helical" evidence="8">
    <location>
        <begin position="386"/>
        <end position="405"/>
    </location>
</feature>
<dbReference type="InterPro" id="IPR018584">
    <property type="entry name" value="GT87"/>
</dbReference>
<keyword evidence="4 8" id="KW-0812">Transmembrane</keyword>
<feature type="transmembrane region" description="Helical" evidence="8">
    <location>
        <begin position="346"/>
        <end position="365"/>
    </location>
</feature>
<keyword evidence="6 8" id="KW-0472">Membrane</keyword>
<evidence type="ECO:0000313" key="9">
    <source>
        <dbReference type="EMBL" id="NDL57868.1"/>
    </source>
</evidence>
<evidence type="ECO:0000256" key="5">
    <source>
        <dbReference type="ARBA" id="ARBA00022989"/>
    </source>
</evidence>
<gene>
    <name evidence="9" type="ORF">F7O44_12355</name>
</gene>
<protein>
    <submittedName>
        <fullName evidence="9">DUF2029 domain-containing protein</fullName>
    </submittedName>
</protein>
<name>A0A7K3M607_9ACTN</name>
<keyword evidence="5 8" id="KW-1133">Transmembrane helix</keyword>
<feature type="transmembrane region" description="Helical" evidence="8">
    <location>
        <begin position="146"/>
        <end position="166"/>
    </location>
</feature>
<dbReference type="Pfam" id="PF09594">
    <property type="entry name" value="GT87"/>
    <property type="match status" value="1"/>
</dbReference>
<accession>A0A7K3M607</accession>
<keyword evidence="2" id="KW-1003">Cell membrane</keyword>
<feature type="transmembrane region" description="Helical" evidence="8">
    <location>
        <begin position="417"/>
        <end position="437"/>
    </location>
</feature>
<feature type="transmembrane region" description="Helical" evidence="8">
    <location>
        <begin position="178"/>
        <end position="208"/>
    </location>
</feature>
<keyword evidence="10" id="KW-1185">Reference proteome</keyword>
<evidence type="ECO:0000313" key="10">
    <source>
        <dbReference type="Proteomes" id="UP000460435"/>
    </source>
</evidence>
<sequence length="470" mass="50965">MSVNSRTARPSRDDRLAAAASEWIGGPAGRHAGAEPMRWWGPLRVTLAVACFVLALGFIADKPCHDASWASRDDPTVWTAMCYSDVPFLYRERGFADGEIAYVDRALEYPVFTGAVMQASAYVAQTAQSVADPDPDDRRLAEGVRFYEFTALLMGIAALVVVVATARTVPRRPWDAMLVAASPVLLLSATINWDLLAVAMTSVAILAWTRERSAWAGVLIGLGAATKLYPVLLLGPMLLVAMRAPDRAAALGRLGVTAGAAVVTWLAVNIPVAMVAREGWASFFEFNADRGAEFGSIWHALEILGDTFGIAIFAGQDINRLAVGAGLILLGLIIVLAVVAPEPARLAQLAFLAVAAFVLINKVWSPQYTLWLLPLAVLAHPRWRELLVWQAAEVVYFVAVWLHLAGFYGEPIISAEIYALSIVLRVVALIWLAGFVVRDVLHPEHDPVRAYVSDPQEARPELATGRRGVR</sequence>
<dbReference type="AlphaFoldDB" id="A0A7K3M607"/>
<dbReference type="GO" id="GO:0016758">
    <property type="term" value="F:hexosyltransferase activity"/>
    <property type="evidence" value="ECO:0007669"/>
    <property type="project" value="InterPro"/>
</dbReference>
<comment type="subcellular location">
    <subcellularLocation>
        <location evidence="1">Cell membrane</location>
        <topology evidence="1">Multi-pass membrane protein</topology>
    </subcellularLocation>
</comment>
<feature type="transmembrane region" description="Helical" evidence="8">
    <location>
        <begin position="214"/>
        <end position="242"/>
    </location>
</feature>
<proteinExistence type="inferred from homology"/>